<dbReference type="PANTHER" id="PTHR41677">
    <property type="entry name" value="YALI0B19030P"/>
    <property type="match status" value="1"/>
</dbReference>
<proteinExistence type="predicted"/>
<organism evidence="1 2">
    <name type="scientific">Gnomoniopsis smithogilvyi</name>
    <dbReference type="NCBI Taxonomy" id="1191159"/>
    <lineage>
        <taxon>Eukaryota</taxon>
        <taxon>Fungi</taxon>
        <taxon>Dikarya</taxon>
        <taxon>Ascomycota</taxon>
        <taxon>Pezizomycotina</taxon>
        <taxon>Sordariomycetes</taxon>
        <taxon>Sordariomycetidae</taxon>
        <taxon>Diaporthales</taxon>
        <taxon>Gnomoniaceae</taxon>
        <taxon>Gnomoniopsis</taxon>
    </lineage>
</organism>
<dbReference type="PANTHER" id="PTHR41677:SF1">
    <property type="entry name" value="FE2OG DIOXYGENASE DOMAIN-CONTAINING PROTEIN"/>
    <property type="match status" value="1"/>
</dbReference>
<reference evidence="1" key="1">
    <citation type="submission" date="2022-10" db="EMBL/GenBank/DDBJ databases">
        <title>Tapping the CABI collections for fungal endophytes: first genome assemblies for Collariella, Neodidymelliopsis, Ascochyta clinopodiicola, Didymella pomorum, Didymosphaeria variabile, Neocosmospora piperis and Neocucurbitaria cava.</title>
        <authorList>
            <person name="Hill R."/>
        </authorList>
    </citation>
    <scope>NUCLEOTIDE SEQUENCE</scope>
    <source>
        <strain evidence="1">IMI 355082</strain>
    </source>
</reference>
<name>A0A9W8YPJ9_9PEZI</name>
<dbReference type="AlphaFoldDB" id="A0A9W8YPJ9"/>
<dbReference type="OrthoDB" id="10256055at2759"/>
<gene>
    <name evidence="1" type="ORF">N0V93_008039</name>
</gene>
<dbReference type="Proteomes" id="UP001140453">
    <property type="component" value="Unassembled WGS sequence"/>
</dbReference>
<evidence type="ECO:0000313" key="1">
    <source>
        <dbReference type="EMBL" id="KAJ4387447.1"/>
    </source>
</evidence>
<protein>
    <recommendedName>
        <fullName evidence="3">Fe2OG dioxygenase domain-containing protein</fullName>
    </recommendedName>
</protein>
<sequence>MSNNDWKATPPVKKPIAHEHPVLLEETFDPSRHLRFAPPSKIHSMEELGFDRDIGVSPVAVSEPFPLFSQEAVARFREEVLSDEVRNNFKVSSNLAHCQLRGFADKCAPFIYETWNNPEVLRIISGIAGIELVPAMDLDISHINLSLQDQDTVAEERHAVQDSEDDDKNALVGWHKDSYPFVCVVMLSDCSQMMGGETALRTGTGEILKVRGPHMGCAVVLQGRYIEHQALRTLGGAERITMVTSFRPKDPFARDDTVLTTIRPITNLVELYAQYGEYRLGILEERIRAEVKKIREARDAGRAISTRKFKSFLEEQQRFIEQTNREIVEEDQVTVGEMPSTHVQ</sequence>
<evidence type="ECO:0000313" key="2">
    <source>
        <dbReference type="Proteomes" id="UP001140453"/>
    </source>
</evidence>
<keyword evidence="2" id="KW-1185">Reference proteome</keyword>
<accession>A0A9W8YPJ9</accession>
<evidence type="ECO:0008006" key="3">
    <source>
        <dbReference type="Google" id="ProtNLM"/>
    </source>
</evidence>
<dbReference type="EMBL" id="JAPEVB010000005">
    <property type="protein sequence ID" value="KAJ4387447.1"/>
    <property type="molecule type" value="Genomic_DNA"/>
</dbReference>
<comment type="caution">
    <text evidence="1">The sequence shown here is derived from an EMBL/GenBank/DDBJ whole genome shotgun (WGS) entry which is preliminary data.</text>
</comment>